<dbReference type="CDD" id="cd00075">
    <property type="entry name" value="HATPase"/>
    <property type="match status" value="1"/>
</dbReference>
<dbReference type="Gene3D" id="1.10.287.130">
    <property type="match status" value="1"/>
</dbReference>
<organism evidence="11 12">
    <name type="scientific">Crinalium epipsammum PCC 9333</name>
    <dbReference type="NCBI Taxonomy" id="1173022"/>
    <lineage>
        <taxon>Bacteria</taxon>
        <taxon>Bacillati</taxon>
        <taxon>Cyanobacteriota</taxon>
        <taxon>Cyanophyceae</taxon>
        <taxon>Gomontiellales</taxon>
        <taxon>Gomontiellaceae</taxon>
        <taxon>Crinalium</taxon>
    </lineage>
</organism>
<evidence type="ECO:0000259" key="8">
    <source>
        <dbReference type="PROSITE" id="PS50109"/>
    </source>
</evidence>
<proteinExistence type="predicted"/>
<evidence type="ECO:0000256" key="6">
    <source>
        <dbReference type="ARBA" id="ARBA00023012"/>
    </source>
</evidence>
<dbReference type="Pfam" id="PF00512">
    <property type="entry name" value="HisKA"/>
    <property type="match status" value="1"/>
</dbReference>
<dbReference type="Pfam" id="PF08448">
    <property type="entry name" value="PAS_4"/>
    <property type="match status" value="4"/>
</dbReference>
<dbReference type="eggNOG" id="COG2203">
    <property type="taxonomic scope" value="Bacteria"/>
</dbReference>
<protein>
    <recommendedName>
        <fullName evidence="2">histidine kinase</fullName>
        <ecNumber evidence="2">2.7.13.3</ecNumber>
    </recommendedName>
</protein>
<evidence type="ECO:0000256" key="4">
    <source>
        <dbReference type="ARBA" id="ARBA00022679"/>
    </source>
</evidence>
<dbReference type="PROSITE" id="PS50109">
    <property type="entry name" value="HIS_KIN"/>
    <property type="match status" value="1"/>
</dbReference>
<dbReference type="NCBIfam" id="TIGR00229">
    <property type="entry name" value="sensory_box"/>
    <property type="match status" value="3"/>
</dbReference>
<dbReference type="AlphaFoldDB" id="K9W412"/>
<dbReference type="InterPro" id="IPR003661">
    <property type="entry name" value="HisK_dim/P_dom"/>
</dbReference>
<dbReference type="InterPro" id="IPR001610">
    <property type="entry name" value="PAC"/>
</dbReference>
<dbReference type="eggNOG" id="COG5002">
    <property type="taxonomic scope" value="Bacteria"/>
</dbReference>
<feature type="domain" description="PAC" evidence="10">
    <location>
        <begin position="608"/>
        <end position="660"/>
    </location>
</feature>
<evidence type="ECO:0000259" key="10">
    <source>
        <dbReference type="PROSITE" id="PS50113"/>
    </source>
</evidence>
<dbReference type="InterPro" id="IPR004358">
    <property type="entry name" value="Sig_transdc_His_kin-like_C"/>
</dbReference>
<dbReference type="InterPro" id="IPR029016">
    <property type="entry name" value="GAF-like_dom_sf"/>
</dbReference>
<dbReference type="STRING" id="1173022.Cri9333_3712"/>
<dbReference type="SMART" id="SM00387">
    <property type="entry name" value="HATPase_c"/>
    <property type="match status" value="1"/>
</dbReference>
<dbReference type="InterPro" id="IPR052162">
    <property type="entry name" value="Sensor_kinase/Photoreceptor"/>
</dbReference>
<dbReference type="InterPro" id="IPR013656">
    <property type="entry name" value="PAS_4"/>
</dbReference>
<dbReference type="InterPro" id="IPR000014">
    <property type="entry name" value="PAS"/>
</dbReference>
<dbReference type="PROSITE" id="PS50113">
    <property type="entry name" value="PAC"/>
    <property type="match status" value="3"/>
</dbReference>
<dbReference type="SMART" id="SM00086">
    <property type="entry name" value="PAC"/>
    <property type="match status" value="3"/>
</dbReference>
<dbReference type="KEGG" id="cep:Cri9333_3712"/>
<feature type="domain" description="PAC" evidence="10">
    <location>
        <begin position="734"/>
        <end position="786"/>
    </location>
</feature>
<dbReference type="SMART" id="SM00388">
    <property type="entry name" value="HisKA"/>
    <property type="match status" value="1"/>
</dbReference>
<reference evidence="11 12" key="1">
    <citation type="submission" date="2012-06" db="EMBL/GenBank/DDBJ databases">
        <title>Finished chromosome of genome of Crinalium epipsammum PCC 9333.</title>
        <authorList>
            <consortium name="US DOE Joint Genome Institute"/>
            <person name="Gugger M."/>
            <person name="Coursin T."/>
            <person name="Rippka R."/>
            <person name="Tandeau De Marsac N."/>
            <person name="Huntemann M."/>
            <person name="Wei C.-L."/>
            <person name="Han J."/>
            <person name="Detter J.C."/>
            <person name="Han C."/>
            <person name="Tapia R."/>
            <person name="Davenport K."/>
            <person name="Daligault H."/>
            <person name="Erkkila T."/>
            <person name="Gu W."/>
            <person name="Munk A.C.C."/>
            <person name="Teshima H."/>
            <person name="Xu Y."/>
            <person name="Chain P."/>
            <person name="Chen A."/>
            <person name="Krypides N."/>
            <person name="Mavromatis K."/>
            <person name="Markowitz V."/>
            <person name="Szeto E."/>
            <person name="Ivanova N."/>
            <person name="Mikhailova N."/>
            <person name="Ovchinnikova G."/>
            <person name="Pagani I."/>
            <person name="Pati A."/>
            <person name="Goodwin L."/>
            <person name="Peters L."/>
            <person name="Pitluck S."/>
            <person name="Woyke T."/>
            <person name="Kerfeld C."/>
        </authorList>
    </citation>
    <scope>NUCLEOTIDE SEQUENCE [LARGE SCALE GENOMIC DNA]</scope>
    <source>
        <strain evidence="11 12">PCC 9333</strain>
    </source>
</reference>
<dbReference type="InterPro" id="IPR036890">
    <property type="entry name" value="HATPase_C_sf"/>
</dbReference>
<feature type="domain" description="PAC" evidence="10">
    <location>
        <begin position="861"/>
        <end position="913"/>
    </location>
</feature>
<dbReference type="SMART" id="SM00091">
    <property type="entry name" value="PAS"/>
    <property type="match status" value="4"/>
</dbReference>
<evidence type="ECO:0000313" key="11">
    <source>
        <dbReference type="EMBL" id="AFZ14524.1"/>
    </source>
</evidence>
<dbReference type="InterPro" id="IPR035965">
    <property type="entry name" value="PAS-like_dom_sf"/>
</dbReference>
<dbReference type="Pfam" id="PF01590">
    <property type="entry name" value="GAF"/>
    <property type="match status" value="1"/>
</dbReference>
<dbReference type="PATRIC" id="fig|1173022.3.peg.3989"/>
<dbReference type="GO" id="GO:0000155">
    <property type="term" value="F:phosphorelay sensor kinase activity"/>
    <property type="evidence" value="ECO:0007669"/>
    <property type="project" value="InterPro"/>
</dbReference>
<feature type="coiled-coil region" evidence="7">
    <location>
        <begin position="644"/>
        <end position="671"/>
    </location>
</feature>
<sequence>MQDSTAKLQAGMSITTTASADEINEPRQETVLLNRIVFEIRNTLIVDEILQKTVDSLHQALNLSGCAVFQPNYSNLLKVSHVSAATVDGEKLIGTTSQIYTDYYQALAQGETVVIQNIDASLAPQIQSVGIADEISRLILVPLVYEQKYLGGISLYQFDLVREWTTEKLYFVEAIAQHCAVALHQAQLYQKAQIEIAQRQQSETLLLQTTSELQSLFEAFPDIYFRLASDGTILSYHPGRSVELYLAQENLINQRLQDILPGNVKYQCYKAFLQVLKTNSLVVLEYSLPLPDGEKNFEARLVPSQDQQVIVIVRDITQRKQIELALQTAKEQLEIKVGERTVQLTNANAQLQNEILEHQWTENLLSGQNRIMEMIAEGTSLGKVLNLIAQFVEKQSGEVACAIALIAENGINLKYYVAPSLPKKYVQNVSALGISPNFASCDTEDCYRKSVIVSDIATDSKWQNYRHLALTQGLRACFATPILATSGNVLGILELYYSTPRPPNLSDRKLVEVFSQIAGIAIERQQVEESRQRSQQRFQNLVETTSDWVWEVNEKAIYTYVSPKIRDLLGYEPEEVVGKTPFDLMPVVEAERIANTFSAVFTAQQPISGLENTNLHKDGHKVILETSGVPIFDADGNFRGYRGIDRDITERKQAEEALRISENRLRAIIDAEPECVKLVAPDGTLLEINPAGRAMIEADNAEAVIGKSVYDLVAPEYRQAYQALNESVCQGNKGKLEVEFIGCKGKRIWMETHAVPLRDEADGSLIQLAIARDVSERKQTEQALKESEEKFRNLVEYTNDWVWASNLDGLFTYVNPKVRDILGYEPQEIIGKTVYELMSVDEAHRFAEVLQPFISQGEPFTNLEKTLINKNGHRVILESSGSPVCDRQGILQGYRGITRDITERKQAEFEILKALEKEKELSELKSSFVSMTSHEFRTPMSTILSSSELLEHYHQKFTEEKRLAHLHRIQSAIHQMTQLLNDVLTIGKAEAKQLKFQPKLLDLEKFCRIFRQEMQLSIGNSHQIIFTKQGEIPPTYMDEKLLRHIFSNLLSNAVKYSPQGSTIYWKLEIESVGAATPVEYRAIFQVQDQGIGIPETDQKRLFDSFFRGTNVGMIPGTGLGLAILKNCVDLHGGEISISSQLGIGTTFTVILPLHYEATLEINPPIYEEQEYGT</sequence>
<feature type="coiled-coil region" evidence="7">
    <location>
        <begin position="770"/>
        <end position="797"/>
    </location>
</feature>
<evidence type="ECO:0000313" key="12">
    <source>
        <dbReference type="Proteomes" id="UP000010472"/>
    </source>
</evidence>
<dbReference type="Gene3D" id="3.30.450.40">
    <property type="match status" value="2"/>
</dbReference>
<dbReference type="PANTHER" id="PTHR43304:SF1">
    <property type="entry name" value="PAC DOMAIN-CONTAINING PROTEIN"/>
    <property type="match status" value="1"/>
</dbReference>
<feature type="domain" description="PAS" evidence="9">
    <location>
        <begin position="787"/>
        <end position="857"/>
    </location>
</feature>
<keyword evidence="5 11" id="KW-0418">Kinase</keyword>
<dbReference type="PANTHER" id="PTHR43304">
    <property type="entry name" value="PHYTOCHROME-LIKE PROTEIN CPH1"/>
    <property type="match status" value="1"/>
</dbReference>
<dbReference type="InterPro" id="IPR003018">
    <property type="entry name" value="GAF"/>
</dbReference>
<keyword evidence="7" id="KW-0175">Coiled coil</keyword>
<comment type="catalytic activity">
    <reaction evidence="1">
        <text>ATP + protein L-histidine = ADP + protein N-phospho-L-histidine.</text>
        <dbReference type="EC" id="2.7.13.3"/>
    </reaction>
</comment>
<dbReference type="InterPro" id="IPR005467">
    <property type="entry name" value="His_kinase_dom"/>
</dbReference>
<feature type="domain" description="Histidine kinase" evidence="8">
    <location>
        <begin position="931"/>
        <end position="1155"/>
    </location>
</feature>
<dbReference type="eggNOG" id="COG3829">
    <property type="taxonomic scope" value="Bacteria"/>
</dbReference>
<dbReference type="SUPFAM" id="SSF47384">
    <property type="entry name" value="Homodimeric domain of signal transducing histidine kinase"/>
    <property type="match status" value="1"/>
</dbReference>
<evidence type="ECO:0000256" key="5">
    <source>
        <dbReference type="ARBA" id="ARBA00022777"/>
    </source>
</evidence>
<dbReference type="OrthoDB" id="510512at2"/>
<evidence type="ECO:0000256" key="3">
    <source>
        <dbReference type="ARBA" id="ARBA00022553"/>
    </source>
</evidence>
<gene>
    <name evidence="11" type="ORF">Cri9333_3712</name>
</gene>
<dbReference type="InterPro" id="IPR000700">
    <property type="entry name" value="PAS-assoc_C"/>
</dbReference>
<evidence type="ECO:0000256" key="2">
    <source>
        <dbReference type="ARBA" id="ARBA00012438"/>
    </source>
</evidence>
<name>K9W412_9CYAN</name>
<dbReference type="PROSITE" id="PS50112">
    <property type="entry name" value="PAS"/>
    <property type="match status" value="3"/>
</dbReference>
<dbReference type="CDD" id="cd00082">
    <property type="entry name" value="HisKA"/>
    <property type="match status" value="1"/>
</dbReference>
<dbReference type="SMART" id="SM00065">
    <property type="entry name" value="GAF"/>
    <property type="match status" value="2"/>
</dbReference>
<dbReference type="Proteomes" id="UP000010472">
    <property type="component" value="Chromosome"/>
</dbReference>
<evidence type="ECO:0000256" key="1">
    <source>
        <dbReference type="ARBA" id="ARBA00000085"/>
    </source>
</evidence>
<dbReference type="Gene3D" id="3.30.450.20">
    <property type="entry name" value="PAS domain"/>
    <property type="match status" value="4"/>
</dbReference>
<dbReference type="Pfam" id="PF13185">
    <property type="entry name" value="GAF_2"/>
    <property type="match status" value="1"/>
</dbReference>
<dbReference type="SUPFAM" id="SSF55874">
    <property type="entry name" value="ATPase domain of HSP90 chaperone/DNA topoisomerase II/histidine kinase"/>
    <property type="match status" value="1"/>
</dbReference>
<dbReference type="EC" id="2.7.13.3" evidence="2"/>
<dbReference type="InterPro" id="IPR036097">
    <property type="entry name" value="HisK_dim/P_sf"/>
</dbReference>
<keyword evidence="6" id="KW-0902">Two-component regulatory system</keyword>
<dbReference type="Pfam" id="PF02518">
    <property type="entry name" value="HATPase_c"/>
    <property type="match status" value="1"/>
</dbReference>
<dbReference type="PRINTS" id="PR00344">
    <property type="entry name" value="BCTRLSENSOR"/>
</dbReference>
<feature type="domain" description="PAS" evidence="9">
    <location>
        <begin position="661"/>
        <end position="732"/>
    </location>
</feature>
<keyword evidence="4" id="KW-0808">Transferase</keyword>
<keyword evidence="12" id="KW-1185">Reference proteome</keyword>
<dbReference type="CDD" id="cd00130">
    <property type="entry name" value="PAS"/>
    <property type="match status" value="4"/>
</dbReference>
<feature type="domain" description="PAS" evidence="9">
    <location>
        <begin position="534"/>
        <end position="591"/>
    </location>
</feature>
<dbReference type="RefSeq" id="WP_015204625.1">
    <property type="nucleotide sequence ID" value="NC_019753.1"/>
</dbReference>
<keyword evidence="3" id="KW-0597">Phosphoprotein</keyword>
<dbReference type="SUPFAM" id="SSF55785">
    <property type="entry name" value="PYP-like sensor domain (PAS domain)"/>
    <property type="match status" value="4"/>
</dbReference>
<evidence type="ECO:0000259" key="9">
    <source>
        <dbReference type="PROSITE" id="PS50112"/>
    </source>
</evidence>
<dbReference type="SUPFAM" id="SSF55781">
    <property type="entry name" value="GAF domain-like"/>
    <property type="match status" value="2"/>
</dbReference>
<accession>K9W412</accession>
<dbReference type="InterPro" id="IPR003594">
    <property type="entry name" value="HATPase_dom"/>
</dbReference>
<evidence type="ECO:0000256" key="7">
    <source>
        <dbReference type="SAM" id="Coils"/>
    </source>
</evidence>
<dbReference type="Gene3D" id="3.30.565.10">
    <property type="entry name" value="Histidine kinase-like ATPase, C-terminal domain"/>
    <property type="match status" value="1"/>
</dbReference>
<dbReference type="EMBL" id="CP003620">
    <property type="protein sequence ID" value="AFZ14524.1"/>
    <property type="molecule type" value="Genomic_DNA"/>
</dbReference>
<dbReference type="HOGENOM" id="CLU_000445_114_18_3"/>